<keyword evidence="2" id="KW-0808">Transferase</keyword>
<dbReference type="EMBL" id="VBOV01000062">
    <property type="protein sequence ID" value="TMQ60902.1"/>
    <property type="molecule type" value="Genomic_DNA"/>
</dbReference>
<name>A0A538SDE0_UNCEI</name>
<dbReference type="InterPro" id="IPR011611">
    <property type="entry name" value="PfkB_dom"/>
</dbReference>
<keyword evidence="2" id="KW-0418">Kinase</keyword>
<evidence type="ECO:0000313" key="2">
    <source>
        <dbReference type="EMBL" id="TMQ49390.1"/>
    </source>
</evidence>
<dbReference type="Gene3D" id="3.40.1190.20">
    <property type="match status" value="1"/>
</dbReference>
<evidence type="ECO:0000313" key="5">
    <source>
        <dbReference type="Proteomes" id="UP000320913"/>
    </source>
</evidence>
<evidence type="ECO:0000313" key="3">
    <source>
        <dbReference type="EMBL" id="TMQ60902.1"/>
    </source>
</evidence>
<dbReference type="Proteomes" id="UP000316292">
    <property type="component" value="Unassembled WGS sequence"/>
</dbReference>
<gene>
    <name evidence="2" type="ORF">E6K71_04805</name>
    <name evidence="3" type="ORF">E6K75_02405</name>
</gene>
<dbReference type="PANTHER" id="PTHR47098">
    <property type="entry name" value="PROTEIN MAK32"/>
    <property type="match status" value="1"/>
</dbReference>
<organism evidence="2 4">
    <name type="scientific">Eiseniibacteriota bacterium</name>
    <dbReference type="NCBI Taxonomy" id="2212470"/>
    <lineage>
        <taxon>Bacteria</taxon>
        <taxon>Candidatus Eiseniibacteriota</taxon>
    </lineage>
</organism>
<comment type="caution">
    <text evidence="2">The sequence shown here is derived from an EMBL/GenBank/DDBJ whole genome shotgun (WGS) entry which is preliminary data.</text>
</comment>
<accession>A0A538SDE0</accession>
<reference evidence="4 5" key="1">
    <citation type="journal article" date="2019" name="Nat. Microbiol.">
        <title>Mediterranean grassland soil C-N compound turnover is dependent on rainfall and depth, and is mediated by genomically divergent microorganisms.</title>
        <authorList>
            <person name="Diamond S."/>
            <person name="Andeer P.F."/>
            <person name="Li Z."/>
            <person name="Crits-Christoph A."/>
            <person name="Burstein D."/>
            <person name="Anantharaman K."/>
            <person name="Lane K.R."/>
            <person name="Thomas B.C."/>
            <person name="Pan C."/>
            <person name="Northen T.R."/>
            <person name="Banfield J.F."/>
        </authorList>
    </citation>
    <scope>NUCLEOTIDE SEQUENCE [LARGE SCALE GENOMIC DNA]</scope>
    <source>
        <strain evidence="2">WS_1</strain>
        <strain evidence="3">WS_5</strain>
    </source>
</reference>
<proteinExistence type="predicted"/>
<dbReference type="EMBL" id="VBOR01000057">
    <property type="protein sequence ID" value="TMQ49390.1"/>
    <property type="molecule type" value="Genomic_DNA"/>
</dbReference>
<dbReference type="AlphaFoldDB" id="A0A538SDE0"/>
<dbReference type="Pfam" id="PF00294">
    <property type="entry name" value="PfkB"/>
    <property type="match status" value="1"/>
</dbReference>
<dbReference type="InterPro" id="IPR029056">
    <property type="entry name" value="Ribokinase-like"/>
</dbReference>
<dbReference type="PANTHER" id="PTHR47098:SF2">
    <property type="entry name" value="PROTEIN MAK32"/>
    <property type="match status" value="1"/>
</dbReference>
<protein>
    <submittedName>
        <fullName evidence="2">Sugar kinase</fullName>
    </submittedName>
</protein>
<sequence length="309" mass="34450">MAIAVVGSLGLDTIQTPAGRAVEVLGGSAAYFALAARHFIPVSLVAVVGSDFPAEARGALEHPDLDLSGIEVRDGKTFRWEGVYSKDMNTRETLRTELNVFEEFRPRLHDRLRSFTDVFLANIDPVLQREVLDQLKHPRLVLCDTMNYWIHGKRKELLEILKRVRILLINEEEARELTGESLMHKAARAILTLGPEIAVIKQGEHGAFLQSRDLYFTCPAVPIESVIDPTGAGDTFAGGFFGALARMERVTDRTLRAAVVYGCVMASFTVEDFGVLGLARVQRPEILRRADQVMEMTRFSLDNTARLLR</sequence>
<dbReference type="GO" id="GO:0016301">
    <property type="term" value="F:kinase activity"/>
    <property type="evidence" value="ECO:0007669"/>
    <property type="project" value="UniProtKB-KW"/>
</dbReference>
<feature type="domain" description="Carbohydrate kinase PfkB" evidence="1">
    <location>
        <begin position="19"/>
        <end position="275"/>
    </location>
</feature>
<dbReference type="SUPFAM" id="SSF53613">
    <property type="entry name" value="Ribokinase-like"/>
    <property type="match status" value="1"/>
</dbReference>
<evidence type="ECO:0000259" key="1">
    <source>
        <dbReference type="Pfam" id="PF00294"/>
    </source>
</evidence>
<evidence type="ECO:0000313" key="4">
    <source>
        <dbReference type="Proteomes" id="UP000316292"/>
    </source>
</evidence>
<dbReference type="Proteomes" id="UP000320913">
    <property type="component" value="Unassembled WGS sequence"/>
</dbReference>